<evidence type="ECO:0000256" key="1">
    <source>
        <dbReference type="SAM" id="MobiDB-lite"/>
    </source>
</evidence>
<reference evidence="4" key="2">
    <citation type="submission" date="2025-08" db="UniProtKB">
        <authorList>
            <consortium name="RefSeq"/>
        </authorList>
    </citation>
    <scope>IDENTIFICATION</scope>
    <source>
        <tissue evidence="4">Leaf</tissue>
    </source>
</reference>
<feature type="region of interest" description="Disordered" evidence="1">
    <location>
        <begin position="1"/>
        <end position="72"/>
    </location>
</feature>
<dbReference type="AlphaFoldDB" id="A0A1S4CHX6"/>
<reference evidence="3" key="1">
    <citation type="journal article" date="2014" name="Nat. Commun.">
        <title>The tobacco genome sequence and its comparison with those of tomato and potato.</title>
        <authorList>
            <person name="Sierro N."/>
            <person name="Battey J.N."/>
            <person name="Ouadi S."/>
            <person name="Bakaher N."/>
            <person name="Bovet L."/>
            <person name="Willig A."/>
            <person name="Goepfert S."/>
            <person name="Peitsch M.C."/>
            <person name="Ivanov N.V."/>
        </authorList>
    </citation>
    <scope>NUCLEOTIDE SEQUENCE [LARGE SCALE GENOMIC DNA]</scope>
</reference>
<name>A0A1S4CHX6_TOBAC</name>
<dbReference type="RefSeq" id="XP_016500614.1">
    <property type="nucleotide sequence ID" value="XM_016645128.1"/>
</dbReference>
<dbReference type="Proteomes" id="UP000790787">
    <property type="component" value="Chromosome 3"/>
</dbReference>
<organism evidence="3 4">
    <name type="scientific">Nicotiana tabacum</name>
    <name type="common">Common tobacco</name>
    <dbReference type="NCBI Taxonomy" id="4097"/>
    <lineage>
        <taxon>Eukaryota</taxon>
        <taxon>Viridiplantae</taxon>
        <taxon>Streptophyta</taxon>
        <taxon>Embryophyta</taxon>
        <taxon>Tracheophyta</taxon>
        <taxon>Spermatophyta</taxon>
        <taxon>Magnoliopsida</taxon>
        <taxon>eudicotyledons</taxon>
        <taxon>Gunneridae</taxon>
        <taxon>Pentapetalae</taxon>
        <taxon>asterids</taxon>
        <taxon>lamiids</taxon>
        <taxon>Solanales</taxon>
        <taxon>Solanaceae</taxon>
        <taxon>Nicotianoideae</taxon>
        <taxon>Nicotianeae</taxon>
        <taxon>Nicotiana</taxon>
    </lineage>
</organism>
<evidence type="ECO:0000256" key="2">
    <source>
        <dbReference type="SAM" id="Phobius"/>
    </source>
</evidence>
<feature type="compositionally biased region" description="Basic and acidic residues" evidence="1">
    <location>
        <begin position="39"/>
        <end position="50"/>
    </location>
</feature>
<dbReference type="PANTHER" id="PTHR33144">
    <property type="entry name" value="OS10G0409366 PROTEIN-RELATED"/>
    <property type="match status" value="1"/>
</dbReference>
<keyword evidence="2" id="KW-0472">Membrane</keyword>
<feature type="compositionally biased region" description="Basic residues" evidence="1">
    <location>
        <begin position="210"/>
        <end position="224"/>
    </location>
</feature>
<dbReference type="GeneID" id="107819054"/>
<accession>A0A1S4CHX6</accession>
<dbReference type="PaxDb" id="4097-A0A1S4CHX6"/>
<gene>
    <name evidence="4" type="primary">LOC107819054</name>
</gene>
<dbReference type="OMA" id="CMSMEEL"/>
<dbReference type="STRING" id="4097.A0A1S4CHX6"/>
<keyword evidence="2" id="KW-1133">Transmembrane helix</keyword>
<proteinExistence type="predicted"/>
<keyword evidence="2" id="KW-0812">Transmembrane</keyword>
<evidence type="ECO:0000313" key="4">
    <source>
        <dbReference type="RefSeq" id="XP_016500614.1"/>
    </source>
</evidence>
<evidence type="ECO:0000313" key="3">
    <source>
        <dbReference type="Proteomes" id="UP000790787"/>
    </source>
</evidence>
<dbReference type="KEGG" id="nta:107819054"/>
<dbReference type="Pfam" id="PF03004">
    <property type="entry name" value="Transposase_24"/>
    <property type="match status" value="1"/>
</dbReference>
<dbReference type="InterPro" id="IPR004252">
    <property type="entry name" value="Probable_transposase_24"/>
</dbReference>
<feature type="compositionally biased region" description="Polar residues" evidence="1">
    <location>
        <begin position="26"/>
        <end position="36"/>
    </location>
</feature>
<protein>
    <submittedName>
        <fullName evidence="4">Uncharacterized protein LOC107819054</fullName>
    </submittedName>
</protein>
<feature type="transmembrane region" description="Helical" evidence="2">
    <location>
        <begin position="236"/>
        <end position="261"/>
    </location>
</feature>
<feature type="region of interest" description="Disordered" evidence="1">
    <location>
        <begin position="203"/>
        <end position="224"/>
    </location>
</feature>
<dbReference type="PANTHER" id="PTHR33144:SF47">
    <property type="entry name" value="LEUCINE-RICH REPEAT RESISTANCE PROTEIN"/>
    <property type="match status" value="1"/>
</dbReference>
<keyword evidence="3" id="KW-1185">Reference proteome</keyword>
<dbReference type="OrthoDB" id="1932876at2759"/>
<sequence>MLLSDVPEQQEEQMGGAAMPQPPQNWPQNEGQAIRSSKSRNDSHETKKSLDSSANEEQSKRPRGPTIMHSGWRKDGGILHVELNNLNQAIGPDATTLSSKLGVITRNGILAPLNHKDWRLVPKLYKNRIWAHIKENTDATKDMRRMLMILVGSKWKEWKHEAKMIGFKPYNNDIEHLAKRPDMVEEDQWRALVHYWSSNEAKEKSERNKESRRKLSMPHTSGRKSHSQIIDDVCHIYYKLSAIYISILIFLNIFATNFLLFK</sequence>
<dbReference type="RefSeq" id="XP_016500614.1">
    <property type="nucleotide sequence ID" value="XM_016645128.2"/>
</dbReference>